<dbReference type="GO" id="GO:0003964">
    <property type="term" value="F:RNA-directed DNA polymerase activity"/>
    <property type="evidence" value="ECO:0007669"/>
    <property type="project" value="UniProtKB-KW"/>
</dbReference>
<feature type="domain" description="Alkylated DNA repair protein AlkB homologue 8 N-terminal" evidence="1">
    <location>
        <begin position="99"/>
        <end position="120"/>
    </location>
</feature>
<comment type="caution">
    <text evidence="2">The sequence shown here is derived from an EMBL/GenBank/DDBJ whole genome shotgun (WGS) entry which is preliminary data.</text>
</comment>
<sequence length="120" mass="13543">MSVRSGESNNLFAKFADDTTVVGLINHNNESNYREEVSQLAEWCRDNNLSLNVQKTKEIVVDFRRASTQHPPLTINGDAVERVSSTKFLGVHLTEDLSWSCNTASLAGKAQQRLYFLRKL</sequence>
<keyword evidence="2" id="KW-0695">RNA-directed DNA polymerase</keyword>
<keyword evidence="3" id="KW-1185">Reference proteome</keyword>
<evidence type="ECO:0000259" key="1">
    <source>
        <dbReference type="Pfam" id="PF09004"/>
    </source>
</evidence>
<name>A0AA47PBJ5_MERPO</name>
<keyword evidence="2" id="KW-0548">Nucleotidyltransferase</keyword>
<keyword evidence="2" id="KW-0808">Transferase</keyword>
<organism evidence="2 3">
    <name type="scientific">Merluccius polli</name>
    <name type="common">Benguela hake</name>
    <name type="synonym">Merluccius cadenati</name>
    <dbReference type="NCBI Taxonomy" id="89951"/>
    <lineage>
        <taxon>Eukaryota</taxon>
        <taxon>Metazoa</taxon>
        <taxon>Chordata</taxon>
        <taxon>Craniata</taxon>
        <taxon>Vertebrata</taxon>
        <taxon>Euteleostomi</taxon>
        <taxon>Actinopterygii</taxon>
        <taxon>Neopterygii</taxon>
        <taxon>Teleostei</taxon>
        <taxon>Neoteleostei</taxon>
        <taxon>Acanthomorphata</taxon>
        <taxon>Zeiogadaria</taxon>
        <taxon>Gadariae</taxon>
        <taxon>Gadiformes</taxon>
        <taxon>Gadoidei</taxon>
        <taxon>Merlucciidae</taxon>
        <taxon>Merluccius</taxon>
    </lineage>
</organism>
<dbReference type="GO" id="GO:0008168">
    <property type="term" value="F:methyltransferase activity"/>
    <property type="evidence" value="ECO:0007669"/>
    <property type="project" value="InterPro"/>
</dbReference>
<dbReference type="AlphaFoldDB" id="A0AA47PBJ5"/>
<dbReference type="Proteomes" id="UP001174136">
    <property type="component" value="Unassembled WGS sequence"/>
</dbReference>
<reference evidence="2" key="1">
    <citation type="journal article" date="2023" name="Front. Mar. Sci.">
        <title>A new Merluccius polli reference genome to investigate the effects of global change in West African waters.</title>
        <authorList>
            <person name="Mateo J.L."/>
            <person name="Blanco-Fernandez C."/>
            <person name="Garcia-Vazquez E."/>
            <person name="Machado-Schiaffino G."/>
        </authorList>
    </citation>
    <scope>NUCLEOTIDE SEQUENCE</scope>
    <source>
        <strain evidence="2">C29</strain>
        <tissue evidence="2">Fin</tissue>
    </source>
</reference>
<evidence type="ECO:0000313" key="3">
    <source>
        <dbReference type="Proteomes" id="UP001174136"/>
    </source>
</evidence>
<dbReference type="GO" id="GO:0016706">
    <property type="term" value="F:2-oxoglutarate-dependent dioxygenase activity"/>
    <property type="evidence" value="ECO:0007669"/>
    <property type="project" value="InterPro"/>
</dbReference>
<dbReference type="Pfam" id="PF09004">
    <property type="entry name" value="ALKBH8_N"/>
    <property type="match status" value="1"/>
</dbReference>
<proteinExistence type="predicted"/>
<dbReference type="EMBL" id="JAOPHQ010000569">
    <property type="protein sequence ID" value="KAK0154368.1"/>
    <property type="molecule type" value="Genomic_DNA"/>
</dbReference>
<accession>A0AA47PBJ5</accession>
<evidence type="ECO:0000313" key="2">
    <source>
        <dbReference type="EMBL" id="KAK0154368.1"/>
    </source>
</evidence>
<dbReference type="PANTHER" id="PTHR47027:SF20">
    <property type="entry name" value="REVERSE TRANSCRIPTASE-LIKE PROTEIN WITH RNA-DIRECTED DNA POLYMERASE DOMAIN"/>
    <property type="match status" value="1"/>
</dbReference>
<dbReference type="PANTHER" id="PTHR47027">
    <property type="entry name" value="REVERSE TRANSCRIPTASE DOMAIN-CONTAINING PROTEIN"/>
    <property type="match status" value="1"/>
</dbReference>
<dbReference type="InterPro" id="IPR015095">
    <property type="entry name" value="AlkB_hom8_N"/>
</dbReference>
<protein>
    <submittedName>
        <fullName evidence="2">RNA-directed DNA polymerase from transposon BS</fullName>
    </submittedName>
</protein>
<gene>
    <name evidence="2" type="primary">RTase_40</name>
    <name evidence="2" type="ORF">N1851_003521</name>
</gene>